<feature type="transmembrane region" description="Helical" evidence="1">
    <location>
        <begin position="7"/>
        <end position="27"/>
    </location>
</feature>
<keyword evidence="1" id="KW-0472">Membrane</keyword>
<dbReference type="Proteomes" id="UP001180081">
    <property type="component" value="Unassembled WGS sequence"/>
</dbReference>
<reference evidence="2" key="1">
    <citation type="journal article" date="2014" name="Int. J. Syst. Evol. Microbiol.">
        <title>Complete genome of a new Firmicutes species belonging to the dominant human colonic microbiota ('Ruminococcus bicirculans') reveals two chromosomes and a selective capacity to utilize plant glucans.</title>
        <authorList>
            <consortium name="NISC Comparative Sequencing Program"/>
            <person name="Wegmann U."/>
            <person name="Louis P."/>
            <person name="Goesmann A."/>
            <person name="Henrissat B."/>
            <person name="Duncan S.H."/>
            <person name="Flint H.J."/>
        </authorList>
    </citation>
    <scope>NUCLEOTIDE SEQUENCE</scope>
    <source>
        <strain evidence="2">CECT 7703</strain>
    </source>
</reference>
<evidence type="ECO:0000256" key="1">
    <source>
        <dbReference type="SAM" id="Phobius"/>
    </source>
</evidence>
<dbReference type="EMBL" id="JAUFPU010000008">
    <property type="protein sequence ID" value="MDN3577076.1"/>
    <property type="molecule type" value="Genomic_DNA"/>
</dbReference>
<organism evidence="2 3">
    <name type="scientific">Chitinimonas viridis</name>
    <dbReference type="NCBI Taxonomy" id="664880"/>
    <lineage>
        <taxon>Bacteria</taxon>
        <taxon>Pseudomonadati</taxon>
        <taxon>Pseudomonadota</taxon>
        <taxon>Betaproteobacteria</taxon>
        <taxon>Neisseriales</taxon>
        <taxon>Chitinibacteraceae</taxon>
        <taxon>Chitinimonas</taxon>
    </lineage>
</organism>
<comment type="caution">
    <text evidence="2">The sequence shown here is derived from an EMBL/GenBank/DDBJ whole genome shotgun (WGS) entry which is preliminary data.</text>
</comment>
<evidence type="ECO:0000313" key="3">
    <source>
        <dbReference type="Proteomes" id="UP001180081"/>
    </source>
</evidence>
<dbReference type="RefSeq" id="WP_290332554.1">
    <property type="nucleotide sequence ID" value="NZ_JAUFPU010000008.1"/>
</dbReference>
<name>A0ABT8B5X8_9NEIS</name>
<keyword evidence="1" id="KW-0812">Transmembrane</keyword>
<sequence>MTKRSKLKLYAVVVLVGGLLLGSGIWLNGGDSLDYVSTSPKYEKYRLEIYAAKRYQALLNRGMVDPGYVLLYDNTQNKLLQRSDIVDLTGNAEVRWSLDQLGEVSVGMDVRWQLAPE</sequence>
<protein>
    <submittedName>
        <fullName evidence="2">Uncharacterized protein</fullName>
    </submittedName>
</protein>
<reference evidence="2" key="2">
    <citation type="submission" date="2023-06" db="EMBL/GenBank/DDBJ databases">
        <authorList>
            <person name="Lucena T."/>
            <person name="Sun Q."/>
        </authorList>
    </citation>
    <scope>NUCLEOTIDE SEQUENCE</scope>
    <source>
        <strain evidence="2">CECT 7703</strain>
    </source>
</reference>
<keyword evidence="1" id="KW-1133">Transmembrane helix</keyword>
<keyword evidence="3" id="KW-1185">Reference proteome</keyword>
<evidence type="ECO:0000313" key="2">
    <source>
        <dbReference type="EMBL" id="MDN3577076.1"/>
    </source>
</evidence>
<gene>
    <name evidence="2" type="ORF">QWZ03_09895</name>
</gene>
<proteinExistence type="predicted"/>
<accession>A0ABT8B5X8</accession>